<gene>
    <name evidence="1" type="ORF">SAMN02745189_02398</name>
</gene>
<sequence>MNDKALEKDGSQSREVIDDFSEGLRADLIEEGYEGEALEQVFANEKASFVSAVNQFKEAVRQRNADRQSGELPDDELND</sequence>
<evidence type="ECO:0000313" key="2">
    <source>
        <dbReference type="Proteomes" id="UP000184206"/>
    </source>
</evidence>
<reference evidence="1 2" key="1">
    <citation type="submission" date="2016-11" db="EMBL/GenBank/DDBJ databases">
        <authorList>
            <person name="Jaros S."/>
            <person name="Januszkiewicz K."/>
            <person name="Wedrychowicz H."/>
        </authorList>
    </citation>
    <scope>NUCLEOTIDE SEQUENCE [LARGE SCALE GENOMIC DNA]</scope>
    <source>
        <strain evidence="1 2">DSM 16010</strain>
    </source>
</reference>
<accession>A0A1M7JW80</accession>
<keyword evidence="2" id="KW-1185">Reference proteome</keyword>
<dbReference type="EMBL" id="FRCF01000014">
    <property type="protein sequence ID" value="SHM57244.1"/>
    <property type="molecule type" value="Genomic_DNA"/>
</dbReference>
<organism evidence="1 2">
    <name type="scientific">Lacicoccus alkaliphilus DSM 16010</name>
    <dbReference type="NCBI Taxonomy" id="1123231"/>
    <lineage>
        <taxon>Bacteria</taxon>
        <taxon>Bacillati</taxon>
        <taxon>Bacillota</taxon>
        <taxon>Bacilli</taxon>
        <taxon>Bacillales</taxon>
        <taxon>Salinicoccaceae</taxon>
        <taxon>Lacicoccus</taxon>
    </lineage>
</organism>
<dbReference type="STRING" id="1123231.SAMN02745189_02398"/>
<evidence type="ECO:0000313" key="1">
    <source>
        <dbReference type="EMBL" id="SHM57244.1"/>
    </source>
</evidence>
<dbReference type="Proteomes" id="UP000184206">
    <property type="component" value="Unassembled WGS sequence"/>
</dbReference>
<name>A0A1M7JW80_9BACL</name>
<dbReference type="AlphaFoldDB" id="A0A1M7JW80"/>
<proteinExistence type="predicted"/>
<protein>
    <submittedName>
        <fullName evidence="1">Uncharacterized protein</fullName>
    </submittedName>
</protein>